<evidence type="ECO:0000313" key="2">
    <source>
        <dbReference type="WBParaSite" id="ALUE_0001727101-mRNA-1"/>
    </source>
</evidence>
<evidence type="ECO:0000313" key="1">
    <source>
        <dbReference type="Proteomes" id="UP000036681"/>
    </source>
</evidence>
<protein>
    <submittedName>
        <fullName evidence="2">Histone domain-containing protein</fullName>
    </submittedName>
</protein>
<dbReference type="WBParaSite" id="ALUE_0001727101-mRNA-1">
    <property type="protein sequence ID" value="ALUE_0001727101-mRNA-1"/>
    <property type="gene ID" value="ALUE_0001727101"/>
</dbReference>
<name>A0A0M3IG73_ASCLU</name>
<sequence>MARRLHERLVELTKTAFPKAVRRRLLNEEEFKTLVVECIVNCRPLTYVVFAIEKILRIVDFAIIASREPSSENDKDLVYTVDSRGKLLGSGRQRPAA</sequence>
<dbReference type="AlphaFoldDB" id="A0A0M3IG73"/>
<dbReference type="Proteomes" id="UP000036681">
    <property type="component" value="Unplaced"/>
</dbReference>
<organism evidence="1 2">
    <name type="scientific">Ascaris lumbricoides</name>
    <name type="common">Giant roundworm</name>
    <dbReference type="NCBI Taxonomy" id="6252"/>
    <lineage>
        <taxon>Eukaryota</taxon>
        <taxon>Metazoa</taxon>
        <taxon>Ecdysozoa</taxon>
        <taxon>Nematoda</taxon>
        <taxon>Chromadorea</taxon>
        <taxon>Rhabditida</taxon>
        <taxon>Spirurina</taxon>
        <taxon>Ascaridomorpha</taxon>
        <taxon>Ascaridoidea</taxon>
        <taxon>Ascarididae</taxon>
        <taxon>Ascaris</taxon>
    </lineage>
</organism>
<proteinExistence type="predicted"/>
<keyword evidence="1" id="KW-1185">Reference proteome</keyword>
<accession>A0A0M3IG73</accession>
<reference evidence="2" key="1">
    <citation type="submission" date="2017-02" db="UniProtKB">
        <authorList>
            <consortium name="WormBaseParasite"/>
        </authorList>
    </citation>
    <scope>IDENTIFICATION</scope>
</reference>